<dbReference type="EMBL" id="JAPDDP010000015">
    <property type="protein sequence ID" value="MDA0180722.1"/>
    <property type="molecule type" value="Genomic_DNA"/>
</dbReference>
<keyword evidence="3" id="KW-1185">Reference proteome</keyword>
<dbReference type="RefSeq" id="WP_270025036.1">
    <property type="nucleotide sequence ID" value="NZ_JAPDDP010000015.1"/>
</dbReference>
<reference evidence="2" key="1">
    <citation type="submission" date="2022-10" db="EMBL/GenBank/DDBJ databases">
        <title>The WGS of Solirubrobacter phytolaccae KCTC 29190.</title>
        <authorList>
            <person name="Jiang Z."/>
        </authorList>
    </citation>
    <scope>NUCLEOTIDE SEQUENCE</scope>
    <source>
        <strain evidence="2">KCTC 29190</strain>
    </source>
</reference>
<name>A0A9X3SET3_9ACTN</name>
<protein>
    <submittedName>
        <fullName evidence="2">Uncharacterized protein</fullName>
    </submittedName>
</protein>
<keyword evidence="1" id="KW-1133">Transmembrane helix</keyword>
<feature type="transmembrane region" description="Helical" evidence="1">
    <location>
        <begin position="35"/>
        <end position="58"/>
    </location>
</feature>
<sequence>MTGVLAFLAFLAGGGTLWASARYDDGFWATGGAASLGWGLLALGFAAVVATAMLTLNATRPEPRSPR</sequence>
<gene>
    <name evidence="2" type="ORF">OJ997_10495</name>
</gene>
<proteinExistence type="predicted"/>
<keyword evidence="1" id="KW-0812">Transmembrane</keyword>
<dbReference type="AlphaFoldDB" id="A0A9X3SET3"/>
<evidence type="ECO:0000313" key="3">
    <source>
        <dbReference type="Proteomes" id="UP001147653"/>
    </source>
</evidence>
<evidence type="ECO:0000313" key="2">
    <source>
        <dbReference type="EMBL" id="MDA0180722.1"/>
    </source>
</evidence>
<organism evidence="2 3">
    <name type="scientific">Solirubrobacter phytolaccae</name>
    <dbReference type="NCBI Taxonomy" id="1404360"/>
    <lineage>
        <taxon>Bacteria</taxon>
        <taxon>Bacillati</taxon>
        <taxon>Actinomycetota</taxon>
        <taxon>Thermoleophilia</taxon>
        <taxon>Solirubrobacterales</taxon>
        <taxon>Solirubrobacteraceae</taxon>
        <taxon>Solirubrobacter</taxon>
    </lineage>
</organism>
<dbReference type="Proteomes" id="UP001147653">
    <property type="component" value="Unassembled WGS sequence"/>
</dbReference>
<accession>A0A9X3SET3</accession>
<keyword evidence="1" id="KW-0472">Membrane</keyword>
<evidence type="ECO:0000256" key="1">
    <source>
        <dbReference type="SAM" id="Phobius"/>
    </source>
</evidence>
<comment type="caution">
    <text evidence="2">The sequence shown here is derived from an EMBL/GenBank/DDBJ whole genome shotgun (WGS) entry which is preliminary data.</text>
</comment>